<reference evidence="1" key="1">
    <citation type="submission" date="2015-10" db="EMBL/GenBank/DDBJ databases">
        <authorList>
            <person name="Martinez-Garcia P.J."/>
            <person name="Crepeau M.W."/>
            <person name="Puiu D."/>
            <person name="Gonzalez-Ibeas D."/>
            <person name="Whalen J."/>
            <person name="Stevens K."/>
            <person name="Paul R."/>
            <person name="Butterfield T."/>
            <person name="Britton M."/>
            <person name="Reagan R."/>
            <person name="Chakraborty S."/>
            <person name="Walawage S.L."/>
            <person name="Vasquez-Gross H.A."/>
            <person name="Cardeno C."/>
            <person name="Famula R."/>
            <person name="Pratt K."/>
            <person name="Kuruganti S."/>
            <person name="Aradhya M.K."/>
            <person name="Leslie C.A."/>
            <person name="Dandekar A.M."/>
            <person name="Salzberg S.L."/>
            <person name="Wegrzyn J.L."/>
            <person name="Langley C.H."/>
            <person name="Neale D.B."/>
        </authorList>
    </citation>
    <scope>NUCLEOTIDE SEQUENCE</scope>
    <source>
        <tissue evidence="1">Leaves</tissue>
    </source>
</reference>
<dbReference type="CDD" id="cd00303">
    <property type="entry name" value="retropepsin_like"/>
    <property type="match status" value="1"/>
</dbReference>
<reference evidence="1" key="2">
    <citation type="submission" date="2020-03" db="EMBL/GenBank/DDBJ databases">
        <title>Walnut 2.0.</title>
        <authorList>
            <person name="Marrano A."/>
            <person name="Britton M."/>
            <person name="Zimin A.V."/>
            <person name="Zaini P.A."/>
            <person name="Workman R."/>
            <person name="Puiu D."/>
            <person name="Bianco L."/>
            <person name="Allen B.J."/>
            <person name="Troggio M."/>
            <person name="Leslie C.A."/>
            <person name="Timp W."/>
            <person name="Dendekar A."/>
            <person name="Salzberg S.L."/>
            <person name="Neale D.B."/>
        </authorList>
    </citation>
    <scope>NUCLEOTIDE SEQUENCE</scope>
    <source>
        <tissue evidence="1">Leaves</tissue>
    </source>
</reference>
<comment type="caution">
    <text evidence="1">The sequence shown here is derived from an EMBL/GenBank/DDBJ whole genome shotgun (WGS) entry which is preliminary data.</text>
</comment>
<name>A0A833Y4Z0_JUGRE</name>
<protein>
    <submittedName>
        <fullName evidence="1">Uncharacterized protein</fullName>
    </submittedName>
</protein>
<dbReference type="EMBL" id="LIHL02000002">
    <property type="protein sequence ID" value="KAF5477556.1"/>
    <property type="molecule type" value="Genomic_DNA"/>
</dbReference>
<dbReference type="InterPro" id="IPR021109">
    <property type="entry name" value="Peptidase_aspartic_dom_sf"/>
</dbReference>
<accession>A0A833Y4Z0</accession>
<dbReference type="InterPro" id="IPR043502">
    <property type="entry name" value="DNA/RNA_pol_sf"/>
</dbReference>
<dbReference type="PANTHER" id="PTHR15503">
    <property type="entry name" value="LDOC1 RELATED"/>
    <property type="match status" value="1"/>
</dbReference>
<dbReference type="Gene3D" id="2.40.70.10">
    <property type="entry name" value="Acid Proteases"/>
    <property type="match status" value="1"/>
</dbReference>
<gene>
    <name evidence="1" type="ORF">F2P56_004182</name>
</gene>
<sequence length="250" mass="27666">MVGGGGPKTMRLMACMGKKKLIILIDTGSTHNFVDTEAAARCKLHVQLGQTINVKVANGQLIESTDKCVAVPLSIQGIPFTVDFLTLPLGGCDAVLGIQWLSTLSPILWDFVNMSMQFQCNGQEISLKGLTVPQSNLIDDEESFETFGCGSKGIFLQIVACSSIELPSLQNVQVQQLLQQYKEVFNEPTRLPPNRSHDHKINLKQDISAISVRPYRYPFYQKAEIEKIVKELLNSGVIRPSQYPSHLLCC</sequence>
<dbReference type="InterPro" id="IPR032567">
    <property type="entry name" value="RTL1-rel"/>
</dbReference>
<dbReference type="Pfam" id="PF08284">
    <property type="entry name" value="RVP_2"/>
    <property type="match status" value="1"/>
</dbReference>
<dbReference type="SUPFAM" id="SSF56672">
    <property type="entry name" value="DNA/RNA polymerases"/>
    <property type="match status" value="1"/>
</dbReference>
<dbReference type="AlphaFoldDB" id="A0A833Y4Z0"/>
<proteinExistence type="predicted"/>
<dbReference type="PANTHER" id="PTHR15503:SF22">
    <property type="entry name" value="TRANSPOSON TY3-I GAG POLYPROTEIN"/>
    <property type="match status" value="1"/>
</dbReference>
<evidence type="ECO:0000313" key="1">
    <source>
        <dbReference type="EMBL" id="KAF5477556.1"/>
    </source>
</evidence>
<dbReference type="Gene3D" id="3.10.10.10">
    <property type="entry name" value="HIV Type 1 Reverse Transcriptase, subunit A, domain 1"/>
    <property type="match status" value="1"/>
</dbReference>
<organism evidence="1 2">
    <name type="scientific">Juglans regia</name>
    <name type="common">English walnut</name>
    <dbReference type="NCBI Taxonomy" id="51240"/>
    <lineage>
        <taxon>Eukaryota</taxon>
        <taxon>Viridiplantae</taxon>
        <taxon>Streptophyta</taxon>
        <taxon>Embryophyta</taxon>
        <taxon>Tracheophyta</taxon>
        <taxon>Spermatophyta</taxon>
        <taxon>Magnoliopsida</taxon>
        <taxon>eudicotyledons</taxon>
        <taxon>Gunneridae</taxon>
        <taxon>Pentapetalae</taxon>
        <taxon>rosids</taxon>
        <taxon>fabids</taxon>
        <taxon>Fagales</taxon>
        <taxon>Juglandaceae</taxon>
        <taxon>Juglans</taxon>
    </lineage>
</organism>
<dbReference type="Proteomes" id="UP000619265">
    <property type="component" value="Unassembled WGS sequence"/>
</dbReference>
<dbReference type="Gramene" id="Jr02_10870_p2">
    <property type="protein sequence ID" value="cds.Jr02_10870_p2"/>
    <property type="gene ID" value="Jr02_10870"/>
</dbReference>
<dbReference type="SUPFAM" id="SSF50630">
    <property type="entry name" value="Acid proteases"/>
    <property type="match status" value="1"/>
</dbReference>
<evidence type="ECO:0000313" key="2">
    <source>
        <dbReference type="Proteomes" id="UP000619265"/>
    </source>
</evidence>